<sequence>MISTTLGRWLLVAIAVVGLAVAVPLVGAHGNDTAGNDTATETDGADWIAWMIGHVNGDGDHAGSHGAGMHETGTHGTGMDSHASGSIDDMNQHMAGTHDDGQVHGQGNGC</sequence>
<dbReference type="RefSeq" id="WP_254155786.1">
    <property type="nucleotide sequence ID" value="NZ_CP100355.1"/>
</dbReference>
<evidence type="ECO:0000313" key="1">
    <source>
        <dbReference type="EMBL" id="UTF52054.1"/>
    </source>
</evidence>
<dbReference type="Proteomes" id="UP001056855">
    <property type="component" value="Chromosome"/>
</dbReference>
<keyword evidence="2" id="KW-1185">Reference proteome</keyword>
<protein>
    <submittedName>
        <fullName evidence="1">Uncharacterized protein</fullName>
    </submittedName>
</protein>
<dbReference type="EMBL" id="CP100355">
    <property type="protein sequence ID" value="UTF52054.1"/>
    <property type="molecule type" value="Genomic_DNA"/>
</dbReference>
<reference evidence="1" key="1">
    <citation type="submission" date="2022-06" db="EMBL/GenBank/DDBJ databases">
        <title>Diverse halophilic archaea isolated from saline environments.</title>
        <authorList>
            <person name="Cui H.-L."/>
        </authorList>
    </citation>
    <scope>NUCLEOTIDE SEQUENCE</scope>
    <source>
        <strain evidence="1">WLHS1</strain>
    </source>
</reference>
<dbReference type="GeneID" id="73290292"/>
<dbReference type="AlphaFoldDB" id="A0A9E7N7M4"/>
<evidence type="ECO:0000313" key="2">
    <source>
        <dbReference type="Proteomes" id="UP001056855"/>
    </source>
</evidence>
<accession>A0A9E7N7M4</accession>
<name>A0A9E7N7M4_9EURY</name>
<gene>
    <name evidence="1" type="ORF">NGM29_09560</name>
</gene>
<dbReference type="KEGG" id="sawl:NGM29_09560"/>
<organism evidence="1 2">
    <name type="scientific">Natronosalvus rutilus</name>
    <dbReference type="NCBI Taxonomy" id="2953753"/>
    <lineage>
        <taxon>Archaea</taxon>
        <taxon>Methanobacteriati</taxon>
        <taxon>Methanobacteriota</taxon>
        <taxon>Stenosarchaea group</taxon>
        <taxon>Halobacteria</taxon>
        <taxon>Halobacteriales</taxon>
        <taxon>Natrialbaceae</taxon>
        <taxon>Natronosalvus</taxon>
    </lineage>
</organism>
<proteinExistence type="predicted"/>